<dbReference type="AlphaFoldDB" id="A0A2T7BJ96"/>
<dbReference type="Pfam" id="PF14094">
    <property type="entry name" value="DUF4272"/>
    <property type="match status" value="1"/>
</dbReference>
<proteinExistence type="predicted"/>
<dbReference type="EMBL" id="QCYK01000002">
    <property type="protein sequence ID" value="PUZ26348.1"/>
    <property type="molecule type" value="Genomic_DNA"/>
</dbReference>
<dbReference type="OrthoDB" id="4399984at2"/>
<dbReference type="InterPro" id="IPR025368">
    <property type="entry name" value="DUF4272"/>
</dbReference>
<accession>A0A2T7BJ96</accession>
<reference evidence="1 2" key="1">
    <citation type="submission" date="2018-04" db="EMBL/GenBank/DDBJ databases">
        <title>Chitinophaga fuyangensis sp. nov., isolated from soil in a chemical factory.</title>
        <authorList>
            <person name="Chen K."/>
        </authorList>
    </citation>
    <scope>NUCLEOTIDE SEQUENCE [LARGE SCALE GENOMIC DNA]</scope>
    <source>
        <strain evidence="1 2">LY-1</strain>
    </source>
</reference>
<dbReference type="RefSeq" id="WP_108688186.1">
    <property type="nucleotide sequence ID" value="NZ_QCYK01000002.1"/>
</dbReference>
<comment type="caution">
    <text evidence="1">The sequence shown here is derived from an EMBL/GenBank/DDBJ whole genome shotgun (WGS) entry which is preliminary data.</text>
</comment>
<evidence type="ECO:0000313" key="1">
    <source>
        <dbReference type="EMBL" id="PUZ26348.1"/>
    </source>
</evidence>
<dbReference type="Proteomes" id="UP000244450">
    <property type="component" value="Unassembled WGS sequence"/>
</dbReference>
<name>A0A2T7BJ96_9BACT</name>
<gene>
    <name evidence="1" type="ORF">DCC81_19195</name>
</gene>
<organism evidence="1 2">
    <name type="scientific">Chitinophaga parva</name>
    <dbReference type="NCBI Taxonomy" id="2169414"/>
    <lineage>
        <taxon>Bacteria</taxon>
        <taxon>Pseudomonadati</taxon>
        <taxon>Bacteroidota</taxon>
        <taxon>Chitinophagia</taxon>
        <taxon>Chitinophagales</taxon>
        <taxon>Chitinophagaceae</taxon>
        <taxon>Chitinophaga</taxon>
    </lineage>
</organism>
<protein>
    <recommendedName>
        <fullName evidence="3">DUF4272 domain-containing protein</fullName>
    </recommendedName>
</protein>
<sequence>METYTLYFHRPDYEGLLAKAREAFPQARIRNQVQDGSQKIEITTTSGFLGRRRFLDISYRQREQPGYQLQRATCPVTAQLMGMYNFVAGIEAQDSAVKERLLRKIQTINAEVAISLGPDLSAAFQEFLQQLARDYDAVLFANVKTSLNKTGVPQFQDSRFRNIMDAEGSTGDGEINIQIDSKYFDGQKPATDAQLARKAATEALLREKGIRVNTHLPCVPDAGETNLRAQETIIERAYALLVTAALGAGVPKERLDGTRKEFDVKELSPEEDRYYQMAQLDAKAVSLCAWRYESLNVLLWALGLVKDLAYPEQICDVDGIIALMLRQPRTMMTFQSRPRSVDEILDALDQTYRMHWACVQARLEQQAPGGNLNADVVYERHYALNWLVRYQEQDWDEVTTNT</sequence>
<keyword evidence="2" id="KW-1185">Reference proteome</keyword>
<evidence type="ECO:0008006" key="3">
    <source>
        <dbReference type="Google" id="ProtNLM"/>
    </source>
</evidence>
<evidence type="ECO:0000313" key="2">
    <source>
        <dbReference type="Proteomes" id="UP000244450"/>
    </source>
</evidence>